<dbReference type="InterPro" id="IPR051487">
    <property type="entry name" value="Ser/Thr_Proteases_Immune/Dev"/>
</dbReference>
<organism evidence="8 9">
    <name type="scientific">Patiria miniata</name>
    <name type="common">Bat star</name>
    <name type="synonym">Asterina miniata</name>
    <dbReference type="NCBI Taxonomy" id="46514"/>
    <lineage>
        <taxon>Eukaryota</taxon>
        <taxon>Metazoa</taxon>
        <taxon>Echinodermata</taxon>
        <taxon>Eleutherozoa</taxon>
        <taxon>Asterozoa</taxon>
        <taxon>Asteroidea</taxon>
        <taxon>Valvatacea</taxon>
        <taxon>Valvatida</taxon>
        <taxon>Asterinidae</taxon>
        <taxon>Patiria</taxon>
    </lineage>
</organism>
<dbReference type="EnsemblMetazoa" id="XM_038190770.1">
    <property type="protein sequence ID" value="XP_038046698.1"/>
    <property type="gene ID" value="LOC119720904"/>
</dbReference>
<evidence type="ECO:0000256" key="2">
    <source>
        <dbReference type="ARBA" id="ARBA00022525"/>
    </source>
</evidence>
<accession>A0A913Z4D8</accession>
<evidence type="ECO:0000256" key="6">
    <source>
        <dbReference type="ARBA" id="ARBA00024195"/>
    </source>
</evidence>
<proteinExistence type="inferred from homology"/>
<dbReference type="SUPFAM" id="SSF50494">
    <property type="entry name" value="Trypsin-like serine proteases"/>
    <property type="match status" value="1"/>
</dbReference>
<keyword evidence="4" id="KW-1015">Disulfide bond</keyword>
<dbReference type="GeneID" id="119720904"/>
<sequence>MNMQLDAVIYSQNGNAFVAGWGTTDPYDLDNCRDAPRRTSPLLKQLAVTVRTDDECRNSFKDHFECSIVTAYKPDIAFCAGDPEGNQDACKGDAGGPVMRQMTAADGNKRWVQIGIVSWGEGCAQEGRYGIYTRLSAYKDWIQDHIGSAAYAIHN</sequence>
<dbReference type="FunFam" id="2.40.10.10:FF:000054">
    <property type="entry name" value="Complement C1r subcomponent"/>
    <property type="match status" value="1"/>
</dbReference>
<dbReference type="AlphaFoldDB" id="A0A913Z4D8"/>
<comment type="subcellular location">
    <subcellularLocation>
        <location evidence="1">Secreted</location>
    </subcellularLocation>
</comment>
<keyword evidence="9" id="KW-1185">Reference proteome</keyword>
<dbReference type="InterPro" id="IPR009003">
    <property type="entry name" value="Peptidase_S1_PA"/>
</dbReference>
<dbReference type="PROSITE" id="PS50240">
    <property type="entry name" value="TRYPSIN_DOM"/>
    <property type="match status" value="1"/>
</dbReference>
<reference evidence="8" key="1">
    <citation type="submission" date="2022-11" db="UniProtKB">
        <authorList>
            <consortium name="EnsemblMetazoa"/>
        </authorList>
    </citation>
    <scope>IDENTIFICATION</scope>
</reference>
<keyword evidence="2" id="KW-0964">Secreted</keyword>
<keyword evidence="5" id="KW-0325">Glycoprotein</keyword>
<evidence type="ECO:0000256" key="4">
    <source>
        <dbReference type="ARBA" id="ARBA00023157"/>
    </source>
</evidence>
<dbReference type="RefSeq" id="XP_038046698.1">
    <property type="nucleotide sequence ID" value="XM_038190770.1"/>
</dbReference>
<dbReference type="GO" id="GO:0005576">
    <property type="term" value="C:extracellular region"/>
    <property type="evidence" value="ECO:0007669"/>
    <property type="project" value="UniProtKB-SubCell"/>
</dbReference>
<comment type="similarity">
    <text evidence="6">Belongs to the peptidase S1 family. CLIP subfamily.</text>
</comment>
<dbReference type="Gene3D" id="2.40.10.10">
    <property type="entry name" value="Trypsin-like serine proteases"/>
    <property type="match status" value="1"/>
</dbReference>
<dbReference type="OrthoDB" id="93664at2759"/>
<dbReference type="OMA" id="GPASECI"/>
<evidence type="ECO:0000313" key="8">
    <source>
        <dbReference type="EnsemblMetazoa" id="XP_038046698.1"/>
    </source>
</evidence>
<keyword evidence="3" id="KW-0732">Signal</keyword>
<name>A0A913Z4D8_PATMI</name>
<dbReference type="Pfam" id="PF00089">
    <property type="entry name" value="Trypsin"/>
    <property type="match status" value="1"/>
</dbReference>
<dbReference type="InterPro" id="IPR001254">
    <property type="entry name" value="Trypsin_dom"/>
</dbReference>
<dbReference type="PANTHER" id="PTHR24256">
    <property type="entry name" value="TRYPTASE-RELATED"/>
    <property type="match status" value="1"/>
</dbReference>
<dbReference type="InterPro" id="IPR043504">
    <property type="entry name" value="Peptidase_S1_PA_chymotrypsin"/>
</dbReference>
<evidence type="ECO:0000256" key="3">
    <source>
        <dbReference type="ARBA" id="ARBA00022729"/>
    </source>
</evidence>
<evidence type="ECO:0000256" key="5">
    <source>
        <dbReference type="ARBA" id="ARBA00023180"/>
    </source>
</evidence>
<dbReference type="GO" id="GO:0006508">
    <property type="term" value="P:proteolysis"/>
    <property type="evidence" value="ECO:0007669"/>
    <property type="project" value="InterPro"/>
</dbReference>
<dbReference type="SMART" id="SM00020">
    <property type="entry name" value="Tryp_SPc"/>
    <property type="match status" value="1"/>
</dbReference>
<dbReference type="GO" id="GO:0004252">
    <property type="term" value="F:serine-type endopeptidase activity"/>
    <property type="evidence" value="ECO:0007669"/>
    <property type="project" value="InterPro"/>
</dbReference>
<evidence type="ECO:0000256" key="1">
    <source>
        <dbReference type="ARBA" id="ARBA00004613"/>
    </source>
</evidence>
<dbReference type="Proteomes" id="UP000887568">
    <property type="component" value="Unplaced"/>
</dbReference>
<evidence type="ECO:0000313" key="9">
    <source>
        <dbReference type="Proteomes" id="UP000887568"/>
    </source>
</evidence>
<feature type="domain" description="Peptidase S1" evidence="7">
    <location>
        <begin position="1"/>
        <end position="147"/>
    </location>
</feature>
<evidence type="ECO:0000259" key="7">
    <source>
        <dbReference type="PROSITE" id="PS50240"/>
    </source>
</evidence>
<protein>
    <recommendedName>
        <fullName evidence="7">Peptidase S1 domain-containing protein</fullName>
    </recommendedName>
</protein>